<dbReference type="Proteomes" id="UP000203821">
    <property type="component" value="Genome"/>
</dbReference>
<evidence type="ECO:0000313" key="2">
    <source>
        <dbReference type="EMBL" id="ANM46351.1"/>
    </source>
</evidence>
<name>A0A192YBX6_9CAUD</name>
<organism evidence="2 3">
    <name type="scientific">Morganella phage vB_MmoP_MP2</name>
    <dbReference type="NCBI Taxonomy" id="1852627"/>
    <lineage>
        <taxon>Viruses</taxon>
        <taxon>Duplodnaviria</taxon>
        <taxon>Heunggongvirae</taxon>
        <taxon>Uroviricota</taxon>
        <taxon>Caudoviricetes</taxon>
        <taxon>Autographivirales</taxon>
        <taxon>Autotranscriptaviridae</taxon>
        <taxon>Studiervirinae</taxon>
        <taxon>Minipunavirus</taxon>
        <taxon>Minipunavirus MP2</taxon>
    </lineage>
</organism>
<dbReference type="InterPro" id="IPR008768">
    <property type="entry name" value="Gp9-like"/>
</dbReference>
<dbReference type="EMBL" id="KX078568">
    <property type="protein sequence ID" value="ANM46351.1"/>
    <property type="molecule type" value="Genomic_DNA"/>
</dbReference>
<dbReference type="Pfam" id="PF05396">
    <property type="entry name" value="Phage_T7_Capsid"/>
    <property type="match status" value="1"/>
</dbReference>
<accession>A0A192YBX6</accession>
<proteinExistence type="predicted"/>
<protein>
    <submittedName>
        <fullName evidence="2">Capsid assembly protein</fullName>
    </submittedName>
</protein>
<evidence type="ECO:0000313" key="3">
    <source>
        <dbReference type="Proteomes" id="UP000203821"/>
    </source>
</evidence>
<dbReference type="KEGG" id="vg:29068283"/>
<dbReference type="GO" id="GO:0019069">
    <property type="term" value="P:viral capsid assembly"/>
    <property type="evidence" value="ECO:0007669"/>
    <property type="project" value="InterPro"/>
</dbReference>
<dbReference type="GeneID" id="29068283"/>
<sequence length="322" mass="35423">MAESNADVYASFGVNNSVITSGNVSEHEQNMLSLNVEARDGDDAIELAEVEPIDPSGDDPYAGLKDKFASEEDDNGYMQIRIGQDADTSEDYDAMQKTEGGEPEDDNSEADSGKSTVEFEALGETPEELSKAATSLNSHEQGFQNMVEKAVADGLPAESIERMYEEYKAGGLSDASYEELAKANFSREFIDSYIQGQEALIEQYANSMVQYVGGEQKFSALITHLQATDAGAYEALDEALESRNIELAKSLLNLAGQSYNLKFGKSAQRSVTKRATPAKVQPKHPEGFTSQAEMIKAMSDKRYRDDAKYRHEVEQKVAYSRF</sequence>
<evidence type="ECO:0000256" key="1">
    <source>
        <dbReference type="SAM" id="MobiDB-lite"/>
    </source>
</evidence>
<reference evidence="2 3" key="1">
    <citation type="submission" date="2016-04" db="EMBL/GenBank/DDBJ databases">
        <title>Comparative genomics of Morganella phages MP1 and MP2 define new clades among the T4 and T7-like Viruses.</title>
        <authorList>
            <person name="Pinto G."/>
            <person name="Oliveira A."/>
            <person name="Malgorzata L."/>
            <person name="Kropinski A."/>
            <person name="Azeredo J."/>
        </authorList>
    </citation>
    <scope>NUCLEOTIDE SEQUENCE [LARGE SCALE GENOMIC DNA]</scope>
</reference>
<dbReference type="RefSeq" id="YP_009291564.1">
    <property type="nucleotide sequence ID" value="NC_031115.1"/>
</dbReference>
<keyword evidence="3" id="KW-1185">Reference proteome</keyword>
<dbReference type="OrthoDB" id="9213at10239"/>
<gene>
    <name evidence="2" type="ORF">MP2_gp37</name>
</gene>
<feature type="region of interest" description="Disordered" evidence="1">
    <location>
        <begin position="48"/>
        <end position="115"/>
    </location>
</feature>